<sequence length="401" mass="44665">MALKRKPDKRTIIENECLPECTDTKACDKSCPAGLFLHLISSDPYSNATICARESSSALLLTDSSHSENVNIPVVHATNNIKSPLPHSEMISLDIFTTPSTDIDLFTSKNQYKKDENLIANNAAHTVVTPSFENALNTNIFLSVSKTPALSLLITISEARTIETSSLEKQDRQTASMSSNFNISTDQERNMMTPTSLPRIYPAETSLPLQPSIQYVCVKNCPDGYYSNESSHKCLSCSDVCKNCSAIIDGDECNCSFTNGFDVLCRAEFKKSTKLIVVIMIITTIISMFLIAVVVIVGVQVVHKIRKRRKKMIAIKSLWKLNDSTKAYKDNVNSANFELHAEQHENIRGLIPNFENYKSVEIVYTLDHLCYGKYEFCLKDHPRLSTKSDEGGSSSEPYTLS</sequence>
<protein>
    <submittedName>
        <fullName evidence="2">Uncharacterized protein</fullName>
    </submittedName>
</protein>
<gene>
    <name evidence="2" type="ORF">MGAL_10B012766</name>
</gene>
<comment type="caution">
    <text evidence="2">The sequence shown here is derived from an EMBL/GenBank/DDBJ whole genome shotgun (WGS) entry which is preliminary data.</text>
</comment>
<name>A0A8B6CA32_MYTGA</name>
<dbReference type="Proteomes" id="UP000596742">
    <property type="component" value="Unassembled WGS sequence"/>
</dbReference>
<evidence type="ECO:0000313" key="3">
    <source>
        <dbReference type="Proteomes" id="UP000596742"/>
    </source>
</evidence>
<dbReference type="InterPro" id="IPR009030">
    <property type="entry name" value="Growth_fac_rcpt_cys_sf"/>
</dbReference>
<dbReference type="EMBL" id="UYJE01001439">
    <property type="protein sequence ID" value="VDI02187.1"/>
    <property type="molecule type" value="Genomic_DNA"/>
</dbReference>
<evidence type="ECO:0000256" key="1">
    <source>
        <dbReference type="SAM" id="Phobius"/>
    </source>
</evidence>
<dbReference type="SUPFAM" id="SSF57184">
    <property type="entry name" value="Growth factor receptor domain"/>
    <property type="match status" value="1"/>
</dbReference>
<organism evidence="2 3">
    <name type="scientific">Mytilus galloprovincialis</name>
    <name type="common">Mediterranean mussel</name>
    <dbReference type="NCBI Taxonomy" id="29158"/>
    <lineage>
        <taxon>Eukaryota</taxon>
        <taxon>Metazoa</taxon>
        <taxon>Spiralia</taxon>
        <taxon>Lophotrochozoa</taxon>
        <taxon>Mollusca</taxon>
        <taxon>Bivalvia</taxon>
        <taxon>Autobranchia</taxon>
        <taxon>Pteriomorphia</taxon>
        <taxon>Mytilida</taxon>
        <taxon>Mytiloidea</taxon>
        <taxon>Mytilidae</taxon>
        <taxon>Mytilinae</taxon>
        <taxon>Mytilus</taxon>
    </lineage>
</organism>
<keyword evidence="3" id="KW-1185">Reference proteome</keyword>
<keyword evidence="1" id="KW-1133">Transmembrane helix</keyword>
<dbReference type="OrthoDB" id="10538373at2759"/>
<reference evidence="2" key="1">
    <citation type="submission" date="2018-11" db="EMBL/GenBank/DDBJ databases">
        <authorList>
            <person name="Alioto T."/>
            <person name="Alioto T."/>
        </authorList>
    </citation>
    <scope>NUCLEOTIDE SEQUENCE</scope>
</reference>
<dbReference type="AlphaFoldDB" id="A0A8B6CA32"/>
<accession>A0A8B6CA32</accession>
<keyword evidence="1" id="KW-0472">Membrane</keyword>
<feature type="transmembrane region" description="Helical" evidence="1">
    <location>
        <begin position="275"/>
        <end position="302"/>
    </location>
</feature>
<dbReference type="Gene3D" id="2.10.220.10">
    <property type="entry name" value="Hormone Receptor, Insulin-like Growth Factor Receptor 1, Chain A, domain 2"/>
    <property type="match status" value="1"/>
</dbReference>
<keyword evidence="1" id="KW-0812">Transmembrane</keyword>
<evidence type="ECO:0000313" key="2">
    <source>
        <dbReference type="EMBL" id="VDI02187.1"/>
    </source>
</evidence>
<proteinExistence type="predicted"/>